<evidence type="ECO:0000313" key="1">
    <source>
        <dbReference type="EMBL" id="AIC11045.1"/>
    </source>
</evidence>
<protein>
    <submittedName>
        <fullName evidence="1">Uncharacterized protein</fullName>
    </submittedName>
</protein>
<dbReference type="KEGG" id="xfs:D934_03575"/>
<dbReference type="Proteomes" id="UP000027215">
    <property type="component" value="Chromosome"/>
</dbReference>
<name>A0A060H6W4_XYLFS</name>
<sequence length="56" mass="6259">MLVESTVGRYVEILEVRRREHRFECAAAWAGDIGAGGTHLMFIQLASDVLLDSVLR</sequence>
<proteinExistence type="predicted"/>
<accession>A0A060H6W4</accession>
<reference evidence="1 2" key="1">
    <citation type="submission" date="2013-08" db="EMBL/GenBank/DDBJ databases">
        <authorList>
            <person name="Stouthamer R."/>
            <person name="Nunney L."/>
        </authorList>
    </citation>
    <scope>NUCLEOTIDE SEQUENCE [LARGE SCALE GENOMIC DNA]</scope>
    <source>
        <strain evidence="2">ann-1</strain>
    </source>
</reference>
<dbReference type="HOGENOM" id="CLU_3013346_0_0_6"/>
<dbReference type="AlphaFoldDB" id="A0A060H6W4"/>
<organism evidence="1 2">
    <name type="scientific">Xylella fastidiosa subsp. sandyi Ann-1</name>
    <dbReference type="NCBI Taxonomy" id="155920"/>
    <lineage>
        <taxon>Bacteria</taxon>
        <taxon>Pseudomonadati</taxon>
        <taxon>Pseudomonadota</taxon>
        <taxon>Gammaproteobacteria</taxon>
        <taxon>Lysobacterales</taxon>
        <taxon>Lysobacteraceae</taxon>
        <taxon>Xylella</taxon>
    </lineage>
</organism>
<gene>
    <name evidence="1" type="ORF">D934_03575</name>
</gene>
<evidence type="ECO:0000313" key="2">
    <source>
        <dbReference type="Proteomes" id="UP000027215"/>
    </source>
</evidence>
<dbReference type="EMBL" id="CP006696">
    <property type="protein sequence ID" value="AIC11045.1"/>
    <property type="molecule type" value="Genomic_DNA"/>
</dbReference>
<dbReference type="PATRIC" id="fig|155920.8.peg.852"/>